<evidence type="ECO:0000313" key="2">
    <source>
        <dbReference type="Proteomes" id="UP000218767"/>
    </source>
</evidence>
<name>A0A2A4X509_9GAMM</name>
<dbReference type="EMBL" id="NVUL01000044">
    <property type="protein sequence ID" value="PCI77604.1"/>
    <property type="molecule type" value="Genomic_DNA"/>
</dbReference>
<dbReference type="InterPro" id="IPR021866">
    <property type="entry name" value="SpoIIAA-like"/>
</dbReference>
<organism evidence="1 2">
    <name type="scientific">SAR86 cluster bacterium</name>
    <dbReference type="NCBI Taxonomy" id="2030880"/>
    <lineage>
        <taxon>Bacteria</taxon>
        <taxon>Pseudomonadati</taxon>
        <taxon>Pseudomonadota</taxon>
        <taxon>Gammaproteobacteria</taxon>
        <taxon>SAR86 cluster</taxon>
    </lineage>
</organism>
<comment type="caution">
    <text evidence="1">The sequence shown here is derived from an EMBL/GenBank/DDBJ whole genome shotgun (WGS) entry which is preliminary data.</text>
</comment>
<dbReference type="AlphaFoldDB" id="A0A2A4X509"/>
<dbReference type="Proteomes" id="UP000218767">
    <property type="component" value="Unassembled WGS sequence"/>
</dbReference>
<accession>A0A2A4X509</accession>
<sequence length="61" mass="7161">MELKNLPKIFRMVRKIDRIAVVCAQDWIQTWAEIEGKLIPGLEMKSFNLNEESEAVEWLEA</sequence>
<protein>
    <recommendedName>
        <fullName evidence="3">STAS/SEC14 domain-containing protein</fullName>
    </recommendedName>
</protein>
<dbReference type="InterPro" id="IPR036513">
    <property type="entry name" value="STAS_dom_sf"/>
</dbReference>
<dbReference type="Gene3D" id="3.40.50.10600">
    <property type="entry name" value="SpoIIaa-like domains"/>
    <property type="match status" value="1"/>
</dbReference>
<dbReference type="Pfam" id="PF11964">
    <property type="entry name" value="SpoIIAA-like"/>
    <property type="match status" value="1"/>
</dbReference>
<reference evidence="2" key="1">
    <citation type="submission" date="2017-08" db="EMBL/GenBank/DDBJ databases">
        <title>A dynamic microbial community with high functional redundancy inhabits the cold, oxic subseafloor aquifer.</title>
        <authorList>
            <person name="Tully B.J."/>
            <person name="Wheat C.G."/>
            <person name="Glazer B.T."/>
            <person name="Huber J.A."/>
        </authorList>
    </citation>
    <scope>NUCLEOTIDE SEQUENCE [LARGE SCALE GENOMIC DNA]</scope>
</reference>
<dbReference type="InterPro" id="IPR038396">
    <property type="entry name" value="SpoIIAA-like_sf"/>
</dbReference>
<proteinExistence type="predicted"/>
<evidence type="ECO:0008006" key="3">
    <source>
        <dbReference type="Google" id="ProtNLM"/>
    </source>
</evidence>
<evidence type="ECO:0000313" key="1">
    <source>
        <dbReference type="EMBL" id="PCI77604.1"/>
    </source>
</evidence>
<gene>
    <name evidence="1" type="ORF">COB20_07780</name>
</gene>
<dbReference type="SUPFAM" id="SSF52091">
    <property type="entry name" value="SpoIIaa-like"/>
    <property type="match status" value="1"/>
</dbReference>